<dbReference type="Proteomes" id="UP001381693">
    <property type="component" value="Unassembled WGS sequence"/>
</dbReference>
<feature type="non-terminal residue" evidence="2">
    <location>
        <position position="98"/>
    </location>
</feature>
<evidence type="ECO:0000313" key="3">
    <source>
        <dbReference type="Proteomes" id="UP001381693"/>
    </source>
</evidence>
<name>A0AAN8XEP9_HALRR</name>
<comment type="caution">
    <text evidence="2">The sequence shown here is derived from an EMBL/GenBank/DDBJ whole genome shotgun (WGS) entry which is preliminary data.</text>
</comment>
<protein>
    <submittedName>
        <fullName evidence="2">Uncharacterized protein</fullName>
    </submittedName>
</protein>
<feature type="region of interest" description="Disordered" evidence="1">
    <location>
        <begin position="1"/>
        <end position="83"/>
    </location>
</feature>
<evidence type="ECO:0000313" key="2">
    <source>
        <dbReference type="EMBL" id="KAK7082801.1"/>
    </source>
</evidence>
<feature type="compositionally biased region" description="Basic and acidic residues" evidence="1">
    <location>
        <begin position="18"/>
        <end position="33"/>
    </location>
</feature>
<gene>
    <name evidence="2" type="ORF">SK128_013557</name>
</gene>
<keyword evidence="3" id="KW-1185">Reference proteome</keyword>
<reference evidence="2 3" key="1">
    <citation type="submission" date="2023-11" db="EMBL/GenBank/DDBJ databases">
        <title>Halocaridina rubra genome assembly.</title>
        <authorList>
            <person name="Smith C."/>
        </authorList>
    </citation>
    <scope>NUCLEOTIDE SEQUENCE [LARGE SCALE GENOMIC DNA]</scope>
    <source>
        <strain evidence="2">EP-1</strain>
        <tissue evidence="2">Whole</tissue>
    </source>
</reference>
<organism evidence="2 3">
    <name type="scientific">Halocaridina rubra</name>
    <name type="common">Hawaiian red shrimp</name>
    <dbReference type="NCBI Taxonomy" id="373956"/>
    <lineage>
        <taxon>Eukaryota</taxon>
        <taxon>Metazoa</taxon>
        <taxon>Ecdysozoa</taxon>
        <taxon>Arthropoda</taxon>
        <taxon>Crustacea</taxon>
        <taxon>Multicrustacea</taxon>
        <taxon>Malacostraca</taxon>
        <taxon>Eumalacostraca</taxon>
        <taxon>Eucarida</taxon>
        <taxon>Decapoda</taxon>
        <taxon>Pleocyemata</taxon>
        <taxon>Caridea</taxon>
        <taxon>Atyoidea</taxon>
        <taxon>Atyidae</taxon>
        <taxon>Halocaridina</taxon>
    </lineage>
</organism>
<dbReference type="EMBL" id="JAXCGZ010003887">
    <property type="protein sequence ID" value="KAK7082801.1"/>
    <property type="molecule type" value="Genomic_DNA"/>
</dbReference>
<evidence type="ECO:0000256" key="1">
    <source>
        <dbReference type="SAM" id="MobiDB-lite"/>
    </source>
</evidence>
<proteinExistence type="predicted"/>
<dbReference type="AlphaFoldDB" id="A0AAN8XEP9"/>
<accession>A0AAN8XEP9</accession>
<sequence length="98" mass="11238">METSASGFQVREQAPPSREFREGSPHRRNEKRYVNSPARKHIFHRKRRQAAHNTSSSSSTSSDEESRFEKRKARGMAKSRSMCLPMNVTPEDLALATF</sequence>
<feature type="compositionally biased region" description="Basic residues" evidence="1">
    <location>
        <begin position="38"/>
        <end position="50"/>
    </location>
</feature>